<dbReference type="Proteomes" id="UP000077154">
    <property type="component" value="Unassembled WGS sequence"/>
</dbReference>
<dbReference type="EMBL" id="KV441407">
    <property type="protein sequence ID" value="OAF55813.1"/>
    <property type="molecule type" value="Genomic_DNA"/>
</dbReference>
<gene>
    <name evidence="1" type="ORF">VC83_07876</name>
</gene>
<sequence length="117" mass="13361">MSLFSLARQPINMSPREAYWLSATTVEKALFRSQNQSKSIPVRSGIQIFHEPPFTLLTSLPFPHPSGSSNLQITPRHNLLPQKHNPLLNLNLLRTKRRIRVLKRCNQLSQLPAQDGE</sequence>
<name>A0A177A408_9PEZI</name>
<protein>
    <submittedName>
        <fullName evidence="1">Uncharacterized protein</fullName>
    </submittedName>
</protein>
<organism evidence="1">
    <name type="scientific">Pseudogymnoascus destructans</name>
    <dbReference type="NCBI Taxonomy" id="655981"/>
    <lineage>
        <taxon>Eukaryota</taxon>
        <taxon>Fungi</taxon>
        <taxon>Dikarya</taxon>
        <taxon>Ascomycota</taxon>
        <taxon>Pezizomycotina</taxon>
        <taxon>Leotiomycetes</taxon>
        <taxon>Thelebolales</taxon>
        <taxon>Thelebolaceae</taxon>
        <taxon>Pseudogymnoascus</taxon>
    </lineage>
</organism>
<dbReference type="GeneID" id="36290920"/>
<dbReference type="AlphaFoldDB" id="A0A177A408"/>
<reference evidence="1" key="1">
    <citation type="submission" date="2016-03" db="EMBL/GenBank/DDBJ databases">
        <title>Updated assembly of Pseudogymnoascus destructans, the fungus causing white-nose syndrome of bats.</title>
        <authorList>
            <person name="Palmer J.M."/>
            <person name="Drees K.P."/>
            <person name="Foster J.T."/>
            <person name="Lindner D.L."/>
        </authorList>
    </citation>
    <scope>NUCLEOTIDE SEQUENCE [LARGE SCALE GENOMIC DNA]</scope>
    <source>
        <strain evidence="1">20631-21</strain>
    </source>
</reference>
<proteinExistence type="predicted"/>
<evidence type="ECO:0000313" key="1">
    <source>
        <dbReference type="EMBL" id="OAF55813.1"/>
    </source>
</evidence>
<accession>A0A177A408</accession>
<dbReference type="RefSeq" id="XP_024321112.1">
    <property type="nucleotide sequence ID" value="XM_024471440.1"/>
</dbReference>